<keyword evidence="3" id="KW-0560">Oxidoreductase</keyword>
<dbReference type="SUPFAM" id="SSF51735">
    <property type="entry name" value="NAD(P)-binding Rossmann-fold domains"/>
    <property type="match status" value="1"/>
</dbReference>
<feature type="domain" description="Alanine dehydrogenase/pyridine nucleotide transhydrogenase NAD(H)-binding" evidence="5">
    <location>
        <begin position="182"/>
        <end position="330"/>
    </location>
</feature>
<sequence length="408" mass="44730">MTEKKKKPGFEALAKTSLITQEKLLEVRKRRHAFFIGLPKEISLQENRISLTPDAVELLVNNGHDVWVETKAGVGSKFSDKQYSDAGAKIVYSPQEVYQADVILKIEPPTLEEIELMHSGQTLISAMQLGHMKVECLQALLKKKVTSLAYEFIEDKVGGMPIIRAMSEIAGSTVLLIASEFLSTANNGKGIILGGITGVPPTKVVIIGAGTVAEYAARAALGLGADVQIFDNHIYKLRRIKHLLGQQVYTSTIDTITLSDTLKTADVVIGALRAEKGRARHVITEDMVAQMKPDSLIIDLSIDQGGCVETSEITTLSKPVFRKHGVIHYCVPNVASRVAHTATNALSNIFTPTILRAAEEGGVEAMIFSHKWFMKGVYTYKGGLTNEYVARKYGLKYRSIELLMAARF</sequence>
<comment type="similarity">
    <text evidence="1">Belongs to the AlaDH/PNT family.</text>
</comment>
<dbReference type="Gene3D" id="3.40.50.720">
    <property type="entry name" value="NAD(P)-binding Rossmann-like Domain"/>
    <property type="match status" value="2"/>
</dbReference>
<keyword evidence="8" id="KW-1185">Reference proteome</keyword>
<evidence type="ECO:0000313" key="8">
    <source>
        <dbReference type="Proteomes" id="UP000251889"/>
    </source>
</evidence>
<dbReference type="SUPFAM" id="SSF52283">
    <property type="entry name" value="Formate/glycerate dehydrogenase catalytic domain-like"/>
    <property type="match status" value="1"/>
</dbReference>
<dbReference type="SMART" id="SM01003">
    <property type="entry name" value="AlaDh_PNT_N"/>
    <property type="match status" value="1"/>
</dbReference>
<dbReference type="InterPro" id="IPR008143">
    <property type="entry name" value="Ala_DH/PNT_CS2"/>
</dbReference>
<dbReference type="GO" id="GO:0042853">
    <property type="term" value="P:L-alanine catabolic process"/>
    <property type="evidence" value="ECO:0007669"/>
    <property type="project" value="InterPro"/>
</dbReference>
<evidence type="ECO:0000313" key="7">
    <source>
        <dbReference type="EMBL" id="RAV98791.1"/>
    </source>
</evidence>
<dbReference type="InterPro" id="IPR007698">
    <property type="entry name" value="AlaDH/PNT_NAD(H)-bd"/>
</dbReference>
<evidence type="ECO:0000256" key="4">
    <source>
        <dbReference type="ARBA" id="ARBA00023027"/>
    </source>
</evidence>
<dbReference type="GO" id="GO:0000286">
    <property type="term" value="F:alanine dehydrogenase activity"/>
    <property type="evidence" value="ECO:0007669"/>
    <property type="project" value="UniProtKB-EC"/>
</dbReference>
<dbReference type="Proteomes" id="UP000251889">
    <property type="component" value="Unassembled WGS sequence"/>
</dbReference>
<dbReference type="GO" id="GO:0005886">
    <property type="term" value="C:plasma membrane"/>
    <property type="evidence" value="ECO:0007669"/>
    <property type="project" value="TreeGrafter"/>
</dbReference>
<dbReference type="PANTHER" id="PTHR42795">
    <property type="entry name" value="ALANINE DEHYDROGENASE"/>
    <property type="match status" value="1"/>
</dbReference>
<dbReference type="EC" id="1.4.1.1" evidence="2"/>
<dbReference type="PROSITE" id="PS00837">
    <property type="entry name" value="ALADH_PNT_2"/>
    <property type="match status" value="1"/>
</dbReference>
<proteinExistence type="inferred from homology"/>
<dbReference type="CDD" id="cd05305">
    <property type="entry name" value="L-AlaDH"/>
    <property type="match status" value="1"/>
</dbReference>
<protein>
    <recommendedName>
        <fullName evidence="2">alanine dehydrogenase</fullName>
        <ecNumber evidence="2">1.4.1.1</ecNumber>
    </recommendedName>
</protein>
<dbReference type="AlphaFoldDB" id="A0A364XZC5"/>
<keyword evidence="4" id="KW-0520">NAD</keyword>
<dbReference type="OrthoDB" id="9804592at2"/>
<comment type="caution">
    <text evidence="7">The sequence shown here is derived from an EMBL/GenBank/DDBJ whole genome shotgun (WGS) entry which is preliminary data.</text>
</comment>
<evidence type="ECO:0000256" key="2">
    <source>
        <dbReference type="ARBA" id="ARBA00012897"/>
    </source>
</evidence>
<evidence type="ECO:0000256" key="3">
    <source>
        <dbReference type="ARBA" id="ARBA00023002"/>
    </source>
</evidence>
<evidence type="ECO:0000259" key="6">
    <source>
        <dbReference type="SMART" id="SM01003"/>
    </source>
</evidence>
<dbReference type="EMBL" id="QMFY01000015">
    <property type="protein sequence ID" value="RAV98791.1"/>
    <property type="molecule type" value="Genomic_DNA"/>
</dbReference>
<feature type="domain" description="Alanine dehydrogenase/pyridine nucleotide transhydrogenase N-terminal" evidence="6">
    <location>
        <begin position="37"/>
        <end position="170"/>
    </location>
</feature>
<dbReference type="RefSeq" id="WP_112749188.1">
    <property type="nucleotide sequence ID" value="NZ_QMFY01000015.1"/>
</dbReference>
<dbReference type="InterPro" id="IPR007886">
    <property type="entry name" value="AlaDH/PNT_N"/>
</dbReference>
<gene>
    <name evidence="7" type="ORF">DQQ10_22505</name>
</gene>
<dbReference type="InterPro" id="IPR008141">
    <property type="entry name" value="Ala_DH"/>
</dbReference>
<reference evidence="7 8" key="1">
    <citation type="submission" date="2018-06" db="EMBL/GenBank/DDBJ databases">
        <title>Chryseolinea flavus sp. nov., a member of the phylum Bacteroidetes isolated from soil.</title>
        <authorList>
            <person name="Li Y."/>
            <person name="Wang J."/>
        </authorList>
    </citation>
    <scope>NUCLEOTIDE SEQUENCE [LARGE SCALE GENOMIC DNA]</scope>
    <source>
        <strain evidence="7 8">SDU1-6</strain>
    </source>
</reference>
<dbReference type="SMART" id="SM01002">
    <property type="entry name" value="AlaDh_PNT_C"/>
    <property type="match status" value="1"/>
</dbReference>
<dbReference type="Pfam" id="PF05222">
    <property type="entry name" value="AlaDh_PNT_N"/>
    <property type="match status" value="1"/>
</dbReference>
<dbReference type="Pfam" id="PF01262">
    <property type="entry name" value="AlaDh_PNT_C"/>
    <property type="match status" value="1"/>
</dbReference>
<organism evidence="7 8">
    <name type="scientific">Pseudochryseolinea flava</name>
    <dbReference type="NCBI Taxonomy" id="2059302"/>
    <lineage>
        <taxon>Bacteria</taxon>
        <taxon>Pseudomonadati</taxon>
        <taxon>Bacteroidota</taxon>
        <taxon>Cytophagia</taxon>
        <taxon>Cytophagales</taxon>
        <taxon>Fulvivirgaceae</taxon>
        <taxon>Pseudochryseolinea</taxon>
    </lineage>
</organism>
<dbReference type="PANTHER" id="PTHR42795:SF1">
    <property type="entry name" value="ALANINE DEHYDROGENASE"/>
    <property type="match status" value="1"/>
</dbReference>
<name>A0A364XZC5_9BACT</name>
<accession>A0A364XZC5</accession>
<evidence type="ECO:0000256" key="1">
    <source>
        <dbReference type="ARBA" id="ARBA00005689"/>
    </source>
</evidence>
<dbReference type="InterPro" id="IPR036291">
    <property type="entry name" value="NAD(P)-bd_dom_sf"/>
</dbReference>
<evidence type="ECO:0000259" key="5">
    <source>
        <dbReference type="SMART" id="SM01002"/>
    </source>
</evidence>